<sequence>MDPHAATLVQTLKGMVREDPRSVFDDREEFRYFAMLRIKCRAAIDISFAREVEEEDGRNY</sequence>
<dbReference type="AlphaFoldDB" id="A0A392MIK4"/>
<organism evidence="1 2">
    <name type="scientific">Trifolium medium</name>
    <dbReference type="NCBI Taxonomy" id="97028"/>
    <lineage>
        <taxon>Eukaryota</taxon>
        <taxon>Viridiplantae</taxon>
        <taxon>Streptophyta</taxon>
        <taxon>Embryophyta</taxon>
        <taxon>Tracheophyta</taxon>
        <taxon>Spermatophyta</taxon>
        <taxon>Magnoliopsida</taxon>
        <taxon>eudicotyledons</taxon>
        <taxon>Gunneridae</taxon>
        <taxon>Pentapetalae</taxon>
        <taxon>rosids</taxon>
        <taxon>fabids</taxon>
        <taxon>Fabales</taxon>
        <taxon>Fabaceae</taxon>
        <taxon>Papilionoideae</taxon>
        <taxon>50 kb inversion clade</taxon>
        <taxon>NPAAA clade</taxon>
        <taxon>Hologalegina</taxon>
        <taxon>IRL clade</taxon>
        <taxon>Trifolieae</taxon>
        <taxon>Trifolium</taxon>
    </lineage>
</organism>
<dbReference type="Proteomes" id="UP000265520">
    <property type="component" value="Unassembled WGS sequence"/>
</dbReference>
<gene>
    <name evidence="1" type="ORF">A2U01_0008214</name>
</gene>
<proteinExistence type="predicted"/>
<name>A0A392MIK4_9FABA</name>
<keyword evidence="2" id="KW-1185">Reference proteome</keyword>
<evidence type="ECO:0000313" key="2">
    <source>
        <dbReference type="Proteomes" id="UP000265520"/>
    </source>
</evidence>
<protein>
    <submittedName>
        <fullName evidence="1">Uncharacterized protein</fullName>
    </submittedName>
</protein>
<evidence type="ECO:0000313" key="1">
    <source>
        <dbReference type="EMBL" id="MCH87346.1"/>
    </source>
</evidence>
<reference evidence="1 2" key="1">
    <citation type="journal article" date="2018" name="Front. Plant Sci.">
        <title>Red Clover (Trifolium pratense) and Zigzag Clover (T. medium) - A Picture of Genomic Similarities and Differences.</title>
        <authorList>
            <person name="Dluhosova J."/>
            <person name="Istvanek J."/>
            <person name="Nedelnik J."/>
            <person name="Repkova J."/>
        </authorList>
    </citation>
    <scope>NUCLEOTIDE SEQUENCE [LARGE SCALE GENOMIC DNA]</scope>
    <source>
        <strain evidence="2">cv. 10/8</strain>
        <tissue evidence="1">Leaf</tissue>
    </source>
</reference>
<dbReference type="EMBL" id="LXQA010012017">
    <property type="protein sequence ID" value="MCH87346.1"/>
    <property type="molecule type" value="Genomic_DNA"/>
</dbReference>
<comment type="caution">
    <text evidence="1">The sequence shown here is derived from an EMBL/GenBank/DDBJ whole genome shotgun (WGS) entry which is preliminary data.</text>
</comment>
<accession>A0A392MIK4</accession>